<dbReference type="NCBIfam" id="NF006803">
    <property type="entry name" value="PRK09311.1"/>
    <property type="match status" value="1"/>
</dbReference>
<comment type="catalytic activity">
    <reaction evidence="1 17">
        <text>D-ribulose 5-phosphate = (2S)-2-hydroxy-3-oxobutyl phosphate + formate + H(+)</text>
        <dbReference type="Rhea" id="RHEA:18457"/>
        <dbReference type="ChEBI" id="CHEBI:15378"/>
        <dbReference type="ChEBI" id="CHEBI:15740"/>
        <dbReference type="ChEBI" id="CHEBI:58121"/>
        <dbReference type="ChEBI" id="CHEBI:58830"/>
        <dbReference type="EC" id="4.1.99.12"/>
    </reaction>
</comment>
<keyword evidence="12 17" id="KW-0342">GTP-binding</keyword>
<comment type="caution">
    <text evidence="20">The sequence shown here is derived from an EMBL/GenBank/DDBJ whole genome shotgun (WGS) entry which is preliminary data.</text>
</comment>
<comment type="pathway">
    <text evidence="3 17">Cofactor biosynthesis; riboflavin biosynthesis; 5-amino-6-(D-ribitylamino)uracil from GTP: step 1/4.</text>
</comment>
<comment type="function">
    <text evidence="2 17">Catalyzes the conversion of D-ribulose 5-phosphate to formate and 3,4-dihydroxy-2-butanone 4-phosphate.</text>
</comment>
<proteinExistence type="inferred from homology"/>
<feature type="binding site" evidence="17">
    <location>
        <position position="36"/>
    </location>
    <ligand>
        <name>Mg(2+)</name>
        <dbReference type="ChEBI" id="CHEBI:18420"/>
        <label>1</label>
    </ligand>
</feature>
<evidence type="ECO:0000256" key="4">
    <source>
        <dbReference type="ARBA" id="ARBA00004904"/>
    </source>
</evidence>
<dbReference type="InterPro" id="IPR032677">
    <property type="entry name" value="GTP_cyclohydro_II"/>
</dbReference>
<feature type="region of interest" description="Disordered" evidence="18">
    <location>
        <begin position="421"/>
        <end position="478"/>
    </location>
</feature>
<dbReference type="Pfam" id="PF00925">
    <property type="entry name" value="GTP_cyclohydro2"/>
    <property type="match status" value="1"/>
</dbReference>
<evidence type="ECO:0000259" key="19">
    <source>
        <dbReference type="Pfam" id="PF00925"/>
    </source>
</evidence>
<dbReference type="SUPFAM" id="SSF142695">
    <property type="entry name" value="RibA-like"/>
    <property type="match status" value="1"/>
</dbReference>
<keyword evidence="21" id="KW-1185">Reference proteome</keyword>
<dbReference type="Pfam" id="PF00926">
    <property type="entry name" value="DHBP_synthase"/>
    <property type="match status" value="1"/>
</dbReference>
<evidence type="ECO:0000256" key="9">
    <source>
        <dbReference type="ARBA" id="ARBA00022801"/>
    </source>
</evidence>
<dbReference type="InterPro" id="IPR000926">
    <property type="entry name" value="RibA"/>
</dbReference>
<keyword evidence="11 17" id="KW-0460">Magnesium</keyword>
<evidence type="ECO:0000256" key="10">
    <source>
        <dbReference type="ARBA" id="ARBA00022833"/>
    </source>
</evidence>
<reference evidence="20 21" key="1">
    <citation type="submission" date="2023-08" db="EMBL/GenBank/DDBJ databases">
        <title>Nocardioides seae sp. nov., a bacterium isolated from a soil.</title>
        <authorList>
            <person name="Wang X."/>
        </authorList>
    </citation>
    <scope>NUCLEOTIDE SEQUENCE [LARGE SCALE GENOMIC DNA]</scope>
    <source>
        <strain evidence="20 21">YZH12</strain>
    </source>
</reference>
<dbReference type="InterPro" id="IPR016299">
    <property type="entry name" value="Riboflavin_synth_RibBA"/>
</dbReference>
<evidence type="ECO:0000256" key="15">
    <source>
        <dbReference type="ARBA" id="ARBA00023268"/>
    </source>
</evidence>
<keyword evidence="15 17" id="KW-0511">Multifunctional enzyme</keyword>
<feature type="domain" description="GTP cyclohydrolase II" evidence="19">
    <location>
        <begin position="216"/>
        <end position="386"/>
    </location>
</feature>
<dbReference type="SUPFAM" id="SSF55821">
    <property type="entry name" value="YrdC/RibB"/>
    <property type="match status" value="1"/>
</dbReference>
<evidence type="ECO:0000256" key="5">
    <source>
        <dbReference type="ARBA" id="ARBA00005520"/>
    </source>
</evidence>
<evidence type="ECO:0000256" key="12">
    <source>
        <dbReference type="ARBA" id="ARBA00023134"/>
    </source>
</evidence>
<dbReference type="NCBIfam" id="NF001591">
    <property type="entry name" value="PRK00393.1"/>
    <property type="match status" value="1"/>
</dbReference>
<dbReference type="HAMAP" id="MF_01283">
    <property type="entry name" value="RibBA"/>
    <property type="match status" value="1"/>
</dbReference>
<keyword evidence="13 17" id="KW-0464">Manganese</keyword>
<dbReference type="InterPro" id="IPR000422">
    <property type="entry name" value="DHBP_synthase_RibB"/>
</dbReference>
<dbReference type="Proteomes" id="UP001268542">
    <property type="component" value="Unassembled WGS sequence"/>
</dbReference>
<evidence type="ECO:0000256" key="8">
    <source>
        <dbReference type="ARBA" id="ARBA00022741"/>
    </source>
</evidence>
<feature type="region of interest" description="GTP cyclohydrolase II" evidence="17">
    <location>
        <begin position="210"/>
        <end position="478"/>
    </location>
</feature>
<feature type="binding site" evidence="17">
    <location>
        <position position="370"/>
    </location>
    <ligand>
        <name>GTP</name>
        <dbReference type="ChEBI" id="CHEBI:37565"/>
    </ligand>
</feature>
<feature type="active site" description="Proton acceptor; for GTP cyclohydrolase activity" evidence="17">
    <location>
        <position position="342"/>
    </location>
</feature>
<feature type="binding site" evidence="17">
    <location>
        <position position="36"/>
    </location>
    <ligand>
        <name>Mg(2+)</name>
        <dbReference type="ChEBI" id="CHEBI:18420"/>
        <label>2</label>
    </ligand>
</feature>
<sequence length="478" mass="51473">MTDQWTGRVRLDSVERAIADIAAGRAVVVVDDEDRENEGDIIFAAAKATPELMAFTIRHSSGVICAPMPGDMLDRLEIPLMTPHNRDPLRTAYTISVDARDGTTTGISAADRARTVKVLADSATEPWELTRPGHVFPLRYREGGVLVRRGHTEAAVDLARLAGLTPAGVLVEIVNDDGTMKRAPELREFADEHGLAMISIEDLVRHRRRTEQHARRVAVTRLPTAHGDFTAYGYQISIDGSEHVALVRGDLAAAVAAGEPVLTRVHSECLTGDVFGSRRCDCGPQLEESLARIAEEGTGVVVYLRGHEGRGIGLVAKLQAYQLQDGGRDTVDANLDLGLPADARHYGTATQILRDLGVTSVRLLTNNPEKTSNLEEYGVAVAARVPLTLHANDHNIAYLLTKRDRMGHQLDGLDGYELPVPAPAAPDAASADEADLVVDTPRVDPVTHDPGSGNATIPDLTEDGPHADTDTDTEGARR</sequence>
<evidence type="ECO:0000256" key="14">
    <source>
        <dbReference type="ARBA" id="ARBA00023239"/>
    </source>
</evidence>
<dbReference type="GO" id="GO:0003935">
    <property type="term" value="F:GTP cyclohydrolase II activity"/>
    <property type="evidence" value="ECO:0007669"/>
    <property type="project" value="UniProtKB-EC"/>
</dbReference>
<dbReference type="PIRSF" id="PIRSF001259">
    <property type="entry name" value="RibA"/>
    <property type="match status" value="1"/>
</dbReference>
<feature type="binding site" evidence="17">
    <location>
        <position position="280"/>
    </location>
    <ligand>
        <name>Zn(2+)</name>
        <dbReference type="ChEBI" id="CHEBI:29105"/>
        <note>catalytic</note>
    </ligand>
</feature>
<dbReference type="InterPro" id="IPR017945">
    <property type="entry name" value="DHBP_synth_RibB-like_a/b_dom"/>
</dbReference>
<feature type="binding site" evidence="17">
    <location>
        <position position="151"/>
    </location>
    <ligand>
        <name>Mg(2+)</name>
        <dbReference type="ChEBI" id="CHEBI:18420"/>
        <label>2</label>
    </ligand>
</feature>
<feature type="active site" description="Nucleophile; for GTP cyclohydrolase activity" evidence="17">
    <location>
        <position position="344"/>
    </location>
</feature>
<feature type="binding site" evidence="17">
    <location>
        <position position="172"/>
    </location>
    <ligand>
        <name>D-ribulose 5-phosphate</name>
        <dbReference type="ChEBI" id="CHEBI:58121"/>
    </ligand>
</feature>
<dbReference type="GO" id="GO:0008686">
    <property type="term" value="F:3,4-dihydroxy-2-butanone-4-phosphate synthase activity"/>
    <property type="evidence" value="ECO:0007669"/>
    <property type="project" value="UniProtKB-EC"/>
</dbReference>
<evidence type="ECO:0000256" key="2">
    <source>
        <dbReference type="ARBA" id="ARBA00002284"/>
    </source>
</evidence>
<comment type="cofactor">
    <cofactor evidence="17">
        <name>Zn(2+)</name>
        <dbReference type="ChEBI" id="CHEBI:29105"/>
    </cofactor>
    <text evidence="17">Binds 1 zinc ion per subunit.</text>
</comment>
<dbReference type="CDD" id="cd00641">
    <property type="entry name" value="GTP_cyclohydro2"/>
    <property type="match status" value="1"/>
</dbReference>
<feature type="binding site" evidence="17">
    <location>
        <begin position="148"/>
        <end position="152"/>
    </location>
    <ligand>
        <name>D-ribulose 5-phosphate</name>
        <dbReference type="ChEBI" id="CHEBI:58121"/>
    </ligand>
</feature>
<feature type="compositionally biased region" description="Basic and acidic residues" evidence="18">
    <location>
        <begin position="463"/>
        <end position="478"/>
    </location>
</feature>
<comment type="cofactor">
    <cofactor evidence="17">
        <name>Mg(2+)</name>
        <dbReference type="ChEBI" id="CHEBI:18420"/>
    </cofactor>
    <cofactor evidence="17">
        <name>Mn(2+)</name>
        <dbReference type="ChEBI" id="CHEBI:29035"/>
    </cofactor>
    <text evidence="17">Binds 2 divalent metal cations per subunit. Magnesium or manganese.</text>
</comment>
<comment type="similarity">
    <text evidence="5 17">In the N-terminal section; belongs to the DHBP synthase family.</text>
</comment>
<evidence type="ECO:0000256" key="6">
    <source>
        <dbReference type="ARBA" id="ARBA00022619"/>
    </source>
</evidence>
<evidence type="ECO:0000313" key="21">
    <source>
        <dbReference type="Proteomes" id="UP001268542"/>
    </source>
</evidence>
<dbReference type="HAMAP" id="MF_00180">
    <property type="entry name" value="RibB"/>
    <property type="match status" value="1"/>
</dbReference>
<dbReference type="NCBIfam" id="TIGR00505">
    <property type="entry name" value="ribA"/>
    <property type="match status" value="1"/>
</dbReference>
<comment type="pathway">
    <text evidence="4 17">Cofactor biosynthesis; riboflavin biosynthesis; 2-hydroxy-3-oxobutyl phosphate from D-ribulose 5-phosphate: step 1/1.</text>
</comment>
<feature type="region of interest" description="DHBP synthase" evidence="17">
    <location>
        <begin position="1"/>
        <end position="209"/>
    </location>
</feature>
<dbReference type="PANTHER" id="PTHR21327">
    <property type="entry name" value="GTP CYCLOHYDROLASE II-RELATED"/>
    <property type="match status" value="1"/>
</dbReference>
<evidence type="ECO:0000256" key="7">
    <source>
        <dbReference type="ARBA" id="ARBA00022723"/>
    </source>
</evidence>
<dbReference type="EC" id="4.1.99.12" evidence="17"/>
<keyword evidence="10 17" id="KW-0862">Zinc</keyword>
<dbReference type="RefSeq" id="WP_315734621.1">
    <property type="nucleotide sequence ID" value="NZ_JAVYII010000007.1"/>
</dbReference>
<keyword evidence="8 17" id="KW-0547">Nucleotide-binding</keyword>
<accession>A0ABU3PZP2</accession>
<feature type="binding site" evidence="17">
    <location>
        <begin position="35"/>
        <end position="36"/>
    </location>
    <ligand>
        <name>D-ribulose 5-phosphate</name>
        <dbReference type="ChEBI" id="CHEBI:58121"/>
    </ligand>
</feature>
<evidence type="ECO:0000256" key="1">
    <source>
        <dbReference type="ARBA" id="ARBA00000141"/>
    </source>
</evidence>
<feature type="binding site" evidence="17">
    <location>
        <position position="365"/>
    </location>
    <ligand>
        <name>GTP</name>
        <dbReference type="ChEBI" id="CHEBI:37565"/>
    </ligand>
</feature>
<dbReference type="PANTHER" id="PTHR21327:SF18">
    <property type="entry name" value="3,4-DIHYDROXY-2-BUTANONE 4-PHOSPHATE SYNTHASE"/>
    <property type="match status" value="1"/>
</dbReference>
<name>A0ABU3PZP2_9ACTN</name>
<keyword evidence="7 17" id="KW-0479">Metal-binding</keyword>
<evidence type="ECO:0000256" key="17">
    <source>
        <dbReference type="HAMAP-Rule" id="MF_01283"/>
    </source>
</evidence>
<dbReference type="Gene3D" id="3.90.870.10">
    <property type="entry name" value="DHBP synthase"/>
    <property type="match status" value="1"/>
</dbReference>
<feature type="site" description="Essential for DHBP synthase activity" evidence="17">
    <location>
        <position position="172"/>
    </location>
</feature>
<evidence type="ECO:0000256" key="11">
    <source>
        <dbReference type="ARBA" id="ARBA00022842"/>
    </source>
</evidence>
<feature type="binding site" evidence="17">
    <location>
        <begin position="308"/>
        <end position="310"/>
    </location>
    <ligand>
        <name>GTP</name>
        <dbReference type="ChEBI" id="CHEBI:37565"/>
    </ligand>
</feature>
<evidence type="ECO:0000313" key="20">
    <source>
        <dbReference type="EMBL" id="MDT9594661.1"/>
    </source>
</evidence>
<evidence type="ECO:0000256" key="13">
    <source>
        <dbReference type="ARBA" id="ARBA00023211"/>
    </source>
</evidence>
<feature type="binding site" evidence="17">
    <location>
        <position position="285"/>
    </location>
    <ligand>
        <name>GTP</name>
        <dbReference type="ChEBI" id="CHEBI:37565"/>
    </ligand>
</feature>
<dbReference type="NCBIfam" id="TIGR00506">
    <property type="entry name" value="ribB"/>
    <property type="match status" value="1"/>
</dbReference>
<dbReference type="InterPro" id="IPR036144">
    <property type="entry name" value="RibA-like_sf"/>
</dbReference>
<organism evidence="20 21">
    <name type="scientific">Nocardioides imazamoxiresistens</name>
    <dbReference type="NCBI Taxonomy" id="3231893"/>
    <lineage>
        <taxon>Bacteria</taxon>
        <taxon>Bacillati</taxon>
        <taxon>Actinomycetota</taxon>
        <taxon>Actinomycetes</taxon>
        <taxon>Propionibacteriales</taxon>
        <taxon>Nocardioidaceae</taxon>
        <taxon>Nocardioides</taxon>
    </lineage>
</organism>
<protein>
    <recommendedName>
        <fullName evidence="17">Riboflavin biosynthesis protein RibBA</fullName>
    </recommendedName>
    <domain>
        <recommendedName>
            <fullName evidence="17">3,4-dihydroxy-2-butanone 4-phosphate synthase</fullName>
            <shortName evidence="17">DHBP synthase</shortName>
            <ecNumber evidence="17">4.1.99.12</ecNumber>
        </recommendedName>
    </domain>
    <domain>
        <recommendedName>
            <fullName evidence="17">GTP cyclohydrolase-2</fullName>
            <ecNumber evidence="17">3.5.4.25</ecNumber>
        </recommendedName>
        <alternativeName>
            <fullName evidence="17">GTP cyclohydrolase II</fullName>
        </alternativeName>
    </domain>
</protein>
<comment type="catalytic activity">
    <reaction evidence="16 17">
        <text>GTP + 4 H2O = 2,5-diamino-6-hydroxy-4-(5-phosphoribosylamino)-pyrimidine + formate + 2 phosphate + 3 H(+)</text>
        <dbReference type="Rhea" id="RHEA:23704"/>
        <dbReference type="ChEBI" id="CHEBI:15377"/>
        <dbReference type="ChEBI" id="CHEBI:15378"/>
        <dbReference type="ChEBI" id="CHEBI:15740"/>
        <dbReference type="ChEBI" id="CHEBI:37565"/>
        <dbReference type="ChEBI" id="CHEBI:43474"/>
        <dbReference type="ChEBI" id="CHEBI:58614"/>
        <dbReference type="EC" id="3.5.4.25"/>
    </reaction>
</comment>
<keyword evidence="14 17" id="KW-0456">Lyase</keyword>
<feature type="binding site" evidence="17">
    <location>
        <position position="40"/>
    </location>
    <ligand>
        <name>D-ribulose 5-phosphate</name>
        <dbReference type="ChEBI" id="CHEBI:58121"/>
    </ligand>
</feature>
<feature type="site" description="Essential for DHBP synthase activity" evidence="17">
    <location>
        <position position="134"/>
    </location>
</feature>
<feature type="binding site" evidence="17">
    <location>
        <position position="282"/>
    </location>
    <ligand>
        <name>Zn(2+)</name>
        <dbReference type="ChEBI" id="CHEBI:29105"/>
        <note>catalytic</note>
    </ligand>
</feature>
<evidence type="ECO:0000256" key="3">
    <source>
        <dbReference type="ARBA" id="ARBA00004853"/>
    </source>
</evidence>
<dbReference type="Gene3D" id="3.40.50.10990">
    <property type="entry name" value="GTP cyclohydrolase II"/>
    <property type="match status" value="1"/>
</dbReference>
<feature type="binding site" evidence="17">
    <location>
        <begin position="264"/>
        <end position="268"/>
    </location>
    <ligand>
        <name>GTP</name>
        <dbReference type="ChEBI" id="CHEBI:37565"/>
    </ligand>
</feature>
<feature type="binding site" evidence="17">
    <location>
        <position position="269"/>
    </location>
    <ligand>
        <name>Zn(2+)</name>
        <dbReference type="ChEBI" id="CHEBI:29105"/>
        <note>catalytic</note>
    </ligand>
</feature>
<keyword evidence="6 17" id="KW-0686">Riboflavin biosynthesis</keyword>
<dbReference type="EMBL" id="JAVYII010000007">
    <property type="protein sequence ID" value="MDT9594661.1"/>
    <property type="molecule type" value="Genomic_DNA"/>
</dbReference>
<evidence type="ECO:0000256" key="18">
    <source>
        <dbReference type="SAM" id="MobiDB-lite"/>
    </source>
</evidence>
<comment type="similarity">
    <text evidence="17">In the C-terminal section; belongs to the GTP cyclohydrolase II family.</text>
</comment>
<keyword evidence="9 17" id="KW-0378">Hydrolase</keyword>
<evidence type="ECO:0000256" key="16">
    <source>
        <dbReference type="ARBA" id="ARBA00049295"/>
    </source>
</evidence>
<gene>
    <name evidence="17" type="primary">ribBA</name>
    <name evidence="20" type="ORF">RDV89_16365</name>
</gene>
<dbReference type="HAMAP" id="MF_00179">
    <property type="entry name" value="RibA"/>
    <property type="match status" value="1"/>
</dbReference>
<feature type="binding site" evidence="17">
    <location>
        <position position="330"/>
    </location>
    <ligand>
        <name>GTP</name>
        <dbReference type="ChEBI" id="CHEBI:37565"/>
    </ligand>
</feature>
<comment type="function">
    <text evidence="17">Catalyzes the conversion of GTP to 2,5-diamino-6-ribosylamino-4(3H)-pyrimidinone 5'-phosphate (DARP), formate and pyrophosphate.</text>
</comment>
<dbReference type="EC" id="3.5.4.25" evidence="17"/>